<dbReference type="Gene3D" id="3.30.1370.110">
    <property type="match status" value="1"/>
</dbReference>
<sequence length="260" mass="29024">MSATGVIDRGVRLGGEQRDYNHVSDPQYKKLRALADEAYKKRNQLSQQSQAAFKQGDKARAHELSEQAKKQVEIADNYNFQAAEYVFRENNADSDGNEIDLHGLYVKEALYILKRRMTAGVQRGEKTLEVIVGKGIHSANGVAKLKPAVEELCEEAGFDAHIDPKNTGVLIVNLSGETVPESWQNLPAPQAAYHSQQQPVYQQQHGSASQYYGGQPGYNNNNNNYHQQQQQHQQGQNFSLGGNSGLLLKIFCMCFKQLTK</sequence>
<dbReference type="PANTHER" id="PTHR47417:SF1">
    <property type="entry name" value="SMR DOMAIN-CONTAINING PROTEIN YPL199C"/>
    <property type="match status" value="1"/>
</dbReference>
<feature type="compositionally biased region" description="Low complexity" evidence="1">
    <location>
        <begin position="196"/>
        <end position="237"/>
    </location>
</feature>
<feature type="domain" description="Smr" evidence="2">
    <location>
        <begin position="99"/>
        <end position="175"/>
    </location>
</feature>
<dbReference type="InterPro" id="IPR013899">
    <property type="entry name" value="DUF1771"/>
</dbReference>
<proteinExistence type="predicted"/>
<dbReference type="PROSITE" id="PS50828">
    <property type="entry name" value="SMR"/>
    <property type="match status" value="1"/>
</dbReference>
<dbReference type="InterPro" id="IPR002625">
    <property type="entry name" value="Smr_dom"/>
</dbReference>
<dbReference type="InterPro" id="IPR036063">
    <property type="entry name" value="Smr_dom_sf"/>
</dbReference>
<evidence type="ECO:0000259" key="2">
    <source>
        <dbReference type="PROSITE" id="PS50828"/>
    </source>
</evidence>
<accession>A0A061BIN3</accession>
<dbReference type="Pfam" id="PF01713">
    <property type="entry name" value="Smr"/>
    <property type="match status" value="1"/>
</dbReference>
<evidence type="ECO:0000313" key="3">
    <source>
        <dbReference type="EMBL" id="CDR46846.1"/>
    </source>
</evidence>
<keyword evidence="5" id="KW-1185">Reference proteome</keyword>
<dbReference type="Proteomes" id="UP000189513">
    <property type="component" value="Unassembled WGS sequence"/>
</dbReference>
<dbReference type="InterPro" id="IPR053020">
    <property type="entry name" value="Smr_domain_protein"/>
</dbReference>
<dbReference type="VEuPathDB" id="FungiDB:BON22_4359"/>
<dbReference type="EMBL" id="LK052911">
    <property type="protein sequence ID" value="CDR46846.1"/>
    <property type="molecule type" value="Genomic_DNA"/>
</dbReference>
<evidence type="ECO:0000256" key="1">
    <source>
        <dbReference type="SAM" id="MobiDB-lite"/>
    </source>
</evidence>
<name>A0A061BIN3_CYBFA</name>
<gene>
    <name evidence="4" type="ORF">BON22_4359</name>
    <name evidence="3" type="ORF">CYFA0S_26e00738g</name>
</gene>
<dbReference type="OMA" id="DYIFREN"/>
<reference evidence="3" key="1">
    <citation type="journal article" date="2014" name="Genome Announc.">
        <title>Genome sequence of the yeast Cyberlindnera fabianii (Hansenula fabianii).</title>
        <authorList>
            <person name="Freel K.C."/>
            <person name="Sarilar V."/>
            <person name="Neuveglise C."/>
            <person name="Devillers H."/>
            <person name="Friedrich A."/>
            <person name="Schacherer J."/>
        </authorList>
    </citation>
    <scope>NUCLEOTIDE SEQUENCE</scope>
    <source>
        <strain evidence="3">YJS4271</strain>
    </source>
</reference>
<reference evidence="4" key="3">
    <citation type="submission" date="2017-01" db="EMBL/GenBank/DDBJ databases">
        <authorList>
            <person name="Mah S.A."/>
            <person name="Swanson W.J."/>
            <person name="Moy G.W."/>
            <person name="Vacquier V.D."/>
        </authorList>
    </citation>
    <scope>NUCLEOTIDE SEQUENCE [LARGE SCALE GENOMIC DNA]</scope>
    <source>
        <strain evidence="4">65</strain>
    </source>
</reference>
<dbReference type="OrthoDB" id="3231855at2759"/>
<protein>
    <submittedName>
        <fullName evidence="3">CYFA0S26e00738g1_1</fullName>
    </submittedName>
    <submittedName>
        <fullName evidence="4">NEDD4-binding protein 2</fullName>
    </submittedName>
</protein>
<dbReference type="Pfam" id="PF08590">
    <property type="entry name" value="DUF1771"/>
    <property type="match status" value="1"/>
</dbReference>
<dbReference type="STRING" id="36022.A0A061BIN3"/>
<evidence type="ECO:0000313" key="4">
    <source>
        <dbReference type="EMBL" id="ONH65805.1"/>
    </source>
</evidence>
<dbReference type="SUPFAM" id="SSF160443">
    <property type="entry name" value="SMR domain-like"/>
    <property type="match status" value="1"/>
</dbReference>
<feature type="region of interest" description="Disordered" evidence="1">
    <location>
        <begin position="194"/>
        <end position="237"/>
    </location>
</feature>
<dbReference type="EMBL" id="MPUK01000009">
    <property type="protein sequence ID" value="ONH65805.1"/>
    <property type="molecule type" value="Genomic_DNA"/>
</dbReference>
<dbReference type="SMART" id="SM01162">
    <property type="entry name" value="DUF1771"/>
    <property type="match status" value="1"/>
</dbReference>
<dbReference type="SMART" id="SM00463">
    <property type="entry name" value="SMR"/>
    <property type="match status" value="1"/>
</dbReference>
<dbReference type="AlphaFoldDB" id="A0A061BIN3"/>
<evidence type="ECO:0000313" key="5">
    <source>
        <dbReference type="Proteomes" id="UP000189513"/>
    </source>
</evidence>
<dbReference type="PANTHER" id="PTHR47417">
    <property type="entry name" value="SMR DOMAIN-CONTAINING PROTEIN YPL199C"/>
    <property type="match status" value="1"/>
</dbReference>
<reference evidence="5" key="2">
    <citation type="journal article" date="2017" name="Genome Announc.">
        <title>Genome sequences of Cyberlindnera fabianii 65, Pichia kudriavzevii 129, and Saccharomyces cerevisiae 131 isolated from fermented masau fruits in Zimbabwe.</title>
        <authorList>
            <person name="van Rijswijck I.M.H."/>
            <person name="Derks M.F.L."/>
            <person name="Abee T."/>
            <person name="de Ridder D."/>
            <person name="Smid E.J."/>
        </authorList>
    </citation>
    <scope>NUCLEOTIDE SEQUENCE [LARGE SCALE GENOMIC DNA]</scope>
    <source>
        <strain evidence="5">65</strain>
    </source>
</reference>
<organism evidence="3">
    <name type="scientific">Cyberlindnera fabianii</name>
    <name type="common">Yeast</name>
    <name type="synonym">Hansenula fabianii</name>
    <dbReference type="NCBI Taxonomy" id="36022"/>
    <lineage>
        <taxon>Eukaryota</taxon>
        <taxon>Fungi</taxon>
        <taxon>Dikarya</taxon>
        <taxon>Ascomycota</taxon>
        <taxon>Saccharomycotina</taxon>
        <taxon>Saccharomycetes</taxon>
        <taxon>Phaffomycetales</taxon>
        <taxon>Phaffomycetaceae</taxon>
        <taxon>Cyberlindnera</taxon>
    </lineage>
</organism>